<protein>
    <submittedName>
        <fullName evidence="2">Uncharacterized protein</fullName>
    </submittedName>
</protein>
<accession>A0A420W8T4</accession>
<feature type="transmembrane region" description="Helical" evidence="1">
    <location>
        <begin position="336"/>
        <end position="357"/>
    </location>
</feature>
<sequence length="364" mass="41217">MKALILGLSGAIAITGAAVGAGIPDDGCLVCHRLKGLSVVTEENKVKDCSISDALYAHSIHRNVGCTECHDKIEQYPHKPENAAVNCANKCHVVDPSTKKPFSHKSVFETWKESVHGKNYQKAPDIYPYCSYCHTNDLLIDVTKLESMKMSLNRCSICHENKDWTKDRLSHVASREPIPVIKNGFTHKFIKTRRDGWEIVELCASCHEDEKKMEKALEIEGIHDEFAKEHVLTAVESYKVTMHSKMLYLDRNDTRAADCLDCHTNKDGNFHDIFHKEDPRSSINEKNIELTCGRSTECHPLVPAKDMKNMATTKWVHMHPIPDSLGQKIVKIVEEFMFWLTTGTLLFAVTIVGLDLLKNLRRKH</sequence>
<dbReference type="SUPFAM" id="SSF48695">
    <property type="entry name" value="Multiheme cytochromes"/>
    <property type="match status" value="1"/>
</dbReference>
<dbReference type="Proteomes" id="UP000280881">
    <property type="component" value="Unassembled WGS sequence"/>
</dbReference>
<evidence type="ECO:0000313" key="3">
    <source>
        <dbReference type="Proteomes" id="UP000280881"/>
    </source>
</evidence>
<keyword evidence="1" id="KW-0472">Membrane</keyword>
<dbReference type="EMBL" id="RBIE01000001">
    <property type="protein sequence ID" value="RKQ63729.1"/>
    <property type="molecule type" value="Genomic_DNA"/>
</dbReference>
<evidence type="ECO:0000256" key="1">
    <source>
        <dbReference type="SAM" id="Phobius"/>
    </source>
</evidence>
<comment type="caution">
    <text evidence="2">The sequence shown here is derived from an EMBL/GenBank/DDBJ whole genome shotgun (WGS) entry which is preliminary data.</text>
</comment>
<gene>
    <name evidence="2" type="ORF">C7457_0609</name>
</gene>
<keyword evidence="1" id="KW-1133">Transmembrane helix</keyword>
<keyword evidence="1" id="KW-0812">Transmembrane</keyword>
<reference evidence="2 3" key="1">
    <citation type="submission" date="2018-10" db="EMBL/GenBank/DDBJ databases">
        <title>Genomic Encyclopedia of Type Strains, Phase IV (KMG-IV): sequencing the most valuable type-strain genomes for metagenomic binning, comparative biology and taxonomic classification.</title>
        <authorList>
            <person name="Goeker M."/>
        </authorList>
    </citation>
    <scope>NUCLEOTIDE SEQUENCE [LARGE SCALE GENOMIC DNA]</scope>
    <source>
        <strain evidence="2 3">DSM 15521</strain>
    </source>
</reference>
<dbReference type="OrthoDB" id="9814800at2"/>
<organism evidence="2 3">
    <name type="scientific">Thermovibrio guaymasensis</name>
    <dbReference type="NCBI Taxonomy" id="240167"/>
    <lineage>
        <taxon>Bacteria</taxon>
        <taxon>Pseudomonadati</taxon>
        <taxon>Aquificota</taxon>
        <taxon>Aquificia</taxon>
        <taxon>Desulfurobacteriales</taxon>
        <taxon>Desulfurobacteriaceae</taxon>
        <taxon>Thermovibrio</taxon>
    </lineage>
</organism>
<keyword evidence="3" id="KW-1185">Reference proteome</keyword>
<name>A0A420W8T4_9BACT</name>
<dbReference type="InterPro" id="IPR036280">
    <property type="entry name" value="Multihaem_cyt_sf"/>
</dbReference>
<dbReference type="AlphaFoldDB" id="A0A420W8T4"/>
<proteinExistence type="predicted"/>
<evidence type="ECO:0000313" key="2">
    <source>
        <dbReference type="EMBL" id="RKQ63729.1"/>
    </source>
</evidence>
<dbReference type="RefSeq" id="WP_121169964.1">
    <property type="nucleotide sequence ID" value="NZ_RBIE01000001.1"/>
</dbReference>